<proteinExistence type="predicted"/>
<protein>
    <submittedName>
        <fullName evidence="1">Uncharacterized protein</fullName>
    </submittedName>
</protein>
<accession>A0ABR8A9A9</accession>
<sequence length="78" mass="8619">MPLRGVVGFETKMDVEINYAIAFGQNFAQIDFAWGRRGHGSAMPLRGVVGFVTKIDVEINYAIAFAKHRPSDKFCVGV</sequence>
<organism evidence="1 2">
    <name type="scientific">Calothrix parietina FACHB-288</name>
    <dbReference type="NCBI Taxonomy" id="2692896"/>
    <lineage>
        <taxon>Bacteria</taxon>
        <taxon>Bacillati</taxon>
        <taxon>Cyanobacteriota</taxon>
        <taxon>Cyanophyceae</taxon>
        <taxon>Nostocales</taxon>
        <taxon>Calotrichaceae</taxon>
        <taxon>Calothrix</taxon>
    </lineage>
</organism>
<evidence type="ECO:0000313" key="1">
    <source>
        <dbReference type="EMBL" id="MBD2196035.1"/>
    </source>
</evidence>
<keyword evidence="2" id="KW-1185">Reference proteome</keyword>
<dbReference type="Proteomes" id="UP000658514">
    <property type="component" value="Unassembled WGS sequence"/>
</dbReference>
<dbReference type="EMBL" id="JACJQH010000014">
    <property type="protein sequence ID" value="MBD2196035.1"/>
    <property type="molecule type" value="Genomic_DNA"/>
</dbReference>
<evidence type="ECO:0000313" key="2">
    <source>
        <dbReference type="Proteomes" id="UP000658514"/>
    </source>
</evidence>
<dbReference type="RefSeq" id="WP_190540349.1">
    <property type="nucleotide sequence ID" value="NZ_CAWPNO010000045.1"/>
</dbReference>
<reference evidence="1 2" key="1">
    <citation type="journal article" date="2020" name="ISME J.">
        <title>Comparative genomics reveals insights into cyanobacterial evolution and habitat adaptation.</title>
        <authorList>
            <person name="Chen M.Y."/>
            <person name="Teng W.K."/>
            <person name="Zhao L."/>
            <person name="Hu C.X."/>
            <person name="Zhou Y.K."/>
            <person name="Han B.P."/>
            <person name="Song L.R."/>
            <person name="Shu W.S."/>
        </authorList>
    </citation>
    <scope>NUCLEOTIDE SEQUENCE [LARGE SCALE GENOMIC DNA]</scope>
    <source>
        <strain evidence="1 2">FACHB-288</strain>
    </source>
</reference>
<name>A0ABR8A9A9_9CYAN</name>
<gene>
    <name evidence="1" type="ORF">H6G24_11090</name>
</gene>
<comment type="caution">
    <text evidence="1">The sequence shown here is derived from an EMBL/GenBank/DDBJ whole genome shotgun (WGS) entry which is preliminary data.</text>
</comment>